<organism evidence="3 4">
    <name type="scientific">Kistimonas scapharcae</name>
    <dbReference type="NCBI Taxonomy" id="1036133"/>
    <lineage>
        <taxon>Bacteria</taxon>
        <taxon>Pseudomonadati</taxon>
        <taxon>Pseudomonadota</taxon>
        <taxon>Gammaproteobacteria</taxon>
        <taxon>Oceanospirillales</taxon>
        <taxon>Endozoicomonadaceae</taxon>
        <taxon>Kistimonas</taxon>
    </lineage>
</organism>
<dbReference type="EMBL" id="BAABFL010000117">
    <property type="protein sequence ID" value="GAA4649020.1"/>
    <property type="molecule type" value="Genomic_DNA"/>
</dbReference>
<protein>
    <recommendedName>
        <fullName evidence="5">Tail fiber protein</fullName>
    </recommendedName>
</protein>
<proteinExistence type="predicted"/>
<evidence type="ECO:0000313" key="3">
    <source>
        <dbReference type="EMBL" id="GAA4649020.1"/>
    </source>
</evidence>
<dbReference type="Gene3D" id="2.60.40.3940">
    <property type="match status" value="1"/>
</dbReference>
<evidence type="ECO:0008006" key="5">
    <source>
        <dbReference type="Google" id="ProtNLM"/>
    </source>
</evidence>
<evidence type="ECO:0000259" key="1">
    <source>
        <dbReference type="Pfam" id="PF12571"/>
    </source>
</evidence>
<accession>A0ABP8UYU9</accession>
<evidence type="ECO:0000313" key="4">
    <source>
        <dbReference type="Proteomes" id="UP001500604"/>
    </source>
</evidence>
<dbReference type="Pfam" id="PF21882">
    <property type="entry name" value="Gp53-like_C"/>
    <property type="match status" value="1"/>
</dbReference>
<name>A0ABP8UYU9_9GAMM</name>
<feature type="domain" description="Phage tail fibre protein N-terminal" evidence="1">
    <location>
        <begin position="3"/>
        <end position="155"/>
    </location>
</feature>
<dbReference type="Proteomes" id="UP001500604">
    <property type="component" value="Unassembled WGS sequence"/>
</dbReference>
<reference evidence="4" key="1">
    <citation type="journal article" date="2019" name="Int. J. Syst. Evol. Microbiol.">
        <title>The Global Catalogue of Microorganisms (GCM) 10K type strain sequencing project: providing services to taxonomists for standard genome sequencing and annotation.</title>
        <authorList>
            <consortium name="The Broad Institute Genomics Platform"/>
            <consortium name="The Broad Institute Genome Sequencing Center for Infectious Disease"/>
            <person name="Wu L."/>
            <person name="Ma J."/>
        </authorList>
    </citation>
    <scope>NUCLEOTIDE SEQUENCE [LARGE SCALE GENOMIC DNA]</scope>
    <source>
        <strain evidence="4">JCM 17805</strain>
    </source>
</reference>
<dbReference type="InterPro" id="IPR022225">
    <property type="entry name" value="Phage_tail_fibre_N"/>
</dbReference>
<comment type="caution">
    <text evidence="3">The sequence shown here is derived from an EMBL/GenBank/DDBJ whole genome shotgun (WGS) entry which is preliminary data.</text>
</comment>
<dbReference type="Pfam" id="PF12571">
    <property type="entry name" value="Phage_tail_fib"/>
    <property type="match status" value="1"/>
</dbReference>
<dbReference type="RefSeq" id="WP_345194772.1">
    <property type="nucleotide sequence ID" value="NZ_BAABFL010000117.1"/>
</dbReference>
<feature type="domain" description="Putative tail fiber protein gp53-like C-terminal" evidence="2">
    <location>
        <begin position="401"/>
        <end position="482"/>
    </location>
</feature>
<keyword evidence="4" id="KW-1185">Reference proteome</keyword>
<evidence type="ECO:0000259" key="2">
    <source>
        <dbReference type="Pfam" id="PF21882"/>
    </source>
</evidence>
<gene>
    <name evidence="3" type="ORF">GCM10023116_12940</name>
</gene>
<dbReference type="InterPro" id="IPR054075">
    <property type="entry name" value="Gp53-like_C"/>
</dbReference>
<sequence length="485" mass="51680">MARITNQGKALIAQKQAAGQPVVIDRFIWAHIPGLDHTQPVNPDEPMPSAGQIKNDAAPTQAGYVNPDLVVYSSVLGSNIGTWSFNWLGLASGDTLVAANYVPEQDKTATTGDDIGNNLTKNFALQYRDAQDTSGVTISADTWMIDWTARLDGIDDRERNANQDIYGRQTFINDGFKVERNGGYTLKAGWGYVAGVRINQAADADLGDPGALPKDVWLDVALEGDITGVVATVTPKFSNTTLTDYTDSAGRVHYLEKIAAINGAGVVTDQRTSVTVADGETLADLFLQKAGPADETTAGTAREATLAEVVAGTLSKIFVSPAKLKAWWDQVRVWDNIKNKPATATRWPDHSEVDGLGSAATKNAGKESGDVALLGDPESGTGGAIVIASGRTPNGSWEKRNDGMLIQYGKKSIPSGNGKTTTIAFPIAFIDTSYTVVGDHENRTPTQGTNLVNVGPATVSGFYATTWFWVPGSTTVNFIAKGRWK</sequence>